<organism evidence="2 3">
    <name type="scientific">Consotaella salsifontis</name>
    <dbReference type="NCBI Taxonomy" id="1365950"/>
    <lineage>
        <taxon>Bacteria</taxon>
        <taxon>Pseudomonadati</taxon>
        <taxon>Pseudomonadota</taxon>
        <taxon>Alphaproteobacteria</taxon>
        <taxon>Hyphomicrobiales</taxon>
        <taxon>Aurantimonadaceae</taxon>
        <taxon>Consotaella</taxon>
    </lineage>
</organism>
<name>A0A1T4RZ41_9HYPH</name>
<dbReference type="SUPFAM" id="SSF54593">
    <property type="entry name" value="Glyoxalase/Bleomycin resistance protein/Dihydroxybiphenyl dioxygenase"/>
    <property type="match status" value="1"/>
</dbReference>
<dbReference type="AlphaFoldDB" id="A0A1T4RZ41"/>
<accession>A0A1T4RZ41</accession>
<dbReference type="RefSeq" id="WP_131829918.1">
    <property type="nucleotide sequence ID" value="NZ_FUXL01000008.1"/>
</dbReference>
<dbReference type="Proteomes" id="UP000190135">
    <property type="component" value="Unassembled WGS sequence"/>
</dbReference>
<evidence type="ECO:0000313" key="2">
    <source>
        <dbReference type="EMBL" id="SKA21243.1"/>
    </source>
</evidence>
<dbReference type="InterPro" id="IPR029068">
    <property type="entry name" value="Glyas_Bleomycin-R_OHBP_Dase"/>
</dbReference>
<protein>
    <recommendedName>
        <fullName evidence="4">Glyoxalase/Bleomycin resistance protein/Dioxygenase superfamily protein</fullName>
    </recommendedName>
</protein>
<dbReference type="Gene3D" id="3.30.720.120">
    <property type="match status" value="1"/>
</dbReference>
<dbReference type="OrthoDB" id="9806945at2"/>
<evidence type="ECO:0000256" key="1">
    <source>
        <dbReference type="SAM" id="MobiDB-lite"/>
    </source>
</evidence>
<evidence type="ECO:0000313" key="3">
    <source>
        <dbReference type="Proteomes" id="UP000190135"/>
    </source>
</evidence>
<proteinExistence type="predicted"/>
<reference evidence="2 3" key="1">
    <citation type="submission" date="2017-02" db="EMBL/GenBank/DDBJ databases">
        <authorList>
            <person name="Peterson S.W."/>
        </authorList>
    </citation>
    <scope>NUCLEOTIDE SEQUENCE [LARGE SCALE GENOMIC DNA]</scope>
    <source>
        <strain evidence="2 3">USBA 369</strain>
    </source>
</reference>
<keyword evidence="3" id="KW-1185">Reference proteome</keyword>
<sequence length="76" mass="8037">MTTHPSYVLLHVADSAKSAAFYGKLFDVAPTVVEDNSRSSSCPRGCASGFGPRESPPSAPARAPSNSAFAWRRPGR</sequence>
<gene>
    <name evidence="2" type="ORF">SAMN05428963_108101</name>
</gene>
<evidence type="ECO:0008006" key="4">
    <source>
        <dbReference type="Google" id="ProtNLM"/>
    </source>
</evidence>
<dbReference type="EMBL" id="FUXL01000008">
    <property type="protein sequence ID" value="SKA21243.1"/>
    <property type="molecule type" value="Genomic_DNA"/>
</dbReference>
<feature type="region of interest" description="Disordered" evidence="1">
    <location>
        <begin position="35"/>
        <end position="76"/>
    </location>
</feature>